<evidence type="ECO:0000259" key="2">
    <source>
        <dbReference type="Pfam" id="PF00144"/>
    </source>
</evidence>
<dbReference type="InterPro" id="IPR001466">
    <property type="entry name" value="Beta-lactam-related"/>
</dbReference>
<dbReference type="EMBL" id="SNXZ01000004">
    <property type="protein sequence ID" value="TDP96372.1"/>
    <property type="molecule type" value="Genomic_DNA"/>
</dbReference>
<dbReference type="AlphaFoldDB" id="A0A4R6S8Z0"/>
<evidence type="ECO:0000313" key="4">
    <source>
        <dbReference type="Proteomes" id="UP000295444"/>
    </source>
</evidence>
<evidence type="ECO:0000256" key="1">
    <source>
        <dbReference type="ARBA" id="ARBA00022801"/>
    </source>
</evidence>
<comment type="caution">
    <text evidence="3">The sequence shown here is derived from an EMBL/GenBank/DDBJ whole genome shotgun (WGS) entry which is preliminary data.</text>
</comment>
<reference evidence="3 4" key="1">
    <citation type="submission" date="2019-03" db="EMBL/GenBank/DDBJ databases">
        <title>Genomic Encyclopedia of Type Strains, Phase IV (KMG-IV): sequencing the most valuable type-strain genomes for metagenomic binning, comparative biology and taxonomic classification.</title>
        <authorList>
            <person name="Goeker M."/>
        </authorList>
    </citation>
    <scope>NUCLEOTIDE SEQUENCE [LARGE SCALE GENOMIC DNA]</scope>
    <source>
        <strain evidence="3 4">DSM 45361</strain>
    </source>
</reference>
<gene>
    <name evidence="3" type="ORF">EV186_104357</name>
</gene>
<dbReference type="InterPro" id="IPR050789">
    <property type="entry name" value="Diverse_Enzym_Activities"/>
</dbReference>
<sequence>MTLDLPAVRAAATAQAERATRGTEDMRAYLARQVKDGAHREVIGPLLPASGASGVIVHSGERIAGWGNPEIPEMAYSVTKSVVSTVAGIAFDLKLIPDLHQPVADTLDLPELAGARASTITWHHLLQQTSQWDGELWGKPAWADAASNRTGSAPAGAVPGSGWAYNDVRVNLLCLALTHLFGQSLPAVLRDHILEPLGAAGTWSWHGYHNSVTSVDGEAVPVVSGGAHWGGGLWISAVDLALLGGLYLGNGQHQARQLLSTTWIERTWQPCPHNADYGYLWWLNHRQVLFPTAPPTGRCARGNADQHLLWIDPARDLVIASHWGDHVEELLHDVSIAVPTR</sequence>
<evidence type="ECO:0000313" key="3">
    <source>
        <dbReference type="EMBL" id="TDP96372.1"/>
    </source>
</evidence>
<dbReference type="RefSeq" id="WP_243754242.1">
    <property type="nucleotide sequence ID" value="NZ_SNXZ01000004.1"/>
</dbReference>
<keyword evidence="4" id="KW-1185">Reference proteome</keyword>
<dbReference type="Gene3D" id="3.40.710.10">
    <property type="entry name" value="DD-peptidase/beta-lactamase superfamily"/>
    <property type="match status" value="1"/>
</dbReference>
<feature type="domain" description="Beta-lactamase-related" evidence="2">
    <location>
        <begin position="74"/>
        <end position="320"/>
    </location>
</feature>
<dbReference type="SUPFAM" id="SSF56601">
    <property type="entry name" value="beta-lactamase/transpeptidase-like"/>
    <property type="match status" value="1"/>
</dbReference>
<proteinExistence type="predicted"/>
<keyword evidence="1" id="KW-0378">Hydrolase</keyword>
<dbReference type="GO" id="GO:0016787">
    <property type="term" value="F:hydrolase activity"/>
    <property type="evidence" value="ECO:0007669"/>
    <property type="project" value="UniProtKB-KW"/>
</dbReference>
<dbReference type="InterPro" id="IPR012338">
    <property type="entry name" value="Beta-lactam/transpept-like"/>
</dbReference>
<dbReference type="Pfam" id="PF00144">
    <property type="entry name" value="Beta-lactamase"/>
    <property type="match status" value="1"/>
</dbReference>
<dbReference type="Proteomes" id="UP000295444">
    <property type="component" value="Unassembled WGS sequence"/>
</dbReference>
<dbReference type="PANTHER" id="PTHR43283">
    <property type="entry name" value="BETA-LACTAMASE-RELATED"/>
    <property type="match status" value="1"/>
</dbReference>
<organism evidence="3 4">
    <name type="scientific">Labedaea rhizosphaerae</name>
    <dbReference type="NCBI Taxonomy" id="598644"/>
    <lineage>
        <taxon>Bacteria</taxon>
        <taxon>Bacillati</taxon>
        <taxon>Actinomycetota</taxon>
        <taxon>Actinomycetes</taxon>
        <taxon>Pseudonocardiales</taxon>
        <taxon>Pseudonocardiaceae</taxon>
        <taxon>Labedaea</taxon>
    </lineage>
</organism>
<name>A0A4R6S8Z0_LABRH</name>
<accession>A0A4R6S8Z0</accession>
<protein>
    <submittedName>
        <fullName evidence="3">CubicO group peptidase (Beta-lactamase class C family)</fullName>
    </submittedName>
</protein>
<dbReference type="PANTHER" id="PTHR43283:SF11">
    <property type="entry name" value="BETA-LACTAMASE-RELATED DOMAIN-CONTAINING PROTEIN"/>
    <property type="match status" value="1"/>
</dbReference>